<proteinExistence type="predicted"/>
<protein>
    <submittedName>
        <fullName evidence="1">Uncharacterized protein</fullName>
    </submittedName>
</protein>
<keyword evidence="2" id="KW-1185">Reference proteome</keyword>
<organism evidence="1 2">
    <name type="scientific">Seminavis robusta</name>
    <dbReference type="NCBI Taxonomy" id="568900"/>
    <lineage>
        <taxon>Eukaryota</taxon>
        <taxon>Sar</taxon>
        <taxon>Stramenopiles</taxon>
        <taxon>Ochrophyta</taxon>
        <taxon>Bacillariophyta</taxon>
        <taxon>Bacillariophyceae</taxon>
        <taxon>Bacillariophycidae</taxon>
        <taxon>Naviculales</taxon>
        <taxon>Naviculaceae</taxon>
        <taxon>Seminavis</taxon>
    </lineage>
</organism>
<dbReference type="Proteomes" id="UP001153069">
    <property type="component" value="Unassembled WGS sequence"/>
</dbReference>
<gene>
    <name evidence="1" type="ORF">SEMRO_1819_G299690.1</name>
</gene>
<dbReference type="EMBL" id="CAICTM010001817">
    <property type="protein sequence ID" value="CAB9526384.1"/>
    <property type="molecule type" value="Genomic_DNA"/>
</dbReference>
<sequence length="207" mass="24069">MDNLHNLNLRLYWNSDLVEAIASHMQRKLKYLRITIEPTVPSPNLNRDYFAPILETIKTSSLEKFQLIEIPYRRMAEAYQHAMVEILKSNYTLETAYICSKSPYERRSQKSKKREIEYYTTLNQNGRALVGNPEAPLVEIVNNLAQAAQRSERVNSSWTSAIPVLYGLLREAPGKWIGSTLGADCDKPRRRTLKRKFSRFLERFWGA</sequence>
<evidence type="ECO:0000313" key="1">
    <source>
        <dbReference type="EMBL" id="CAB9526384.1"/>
    </source>
</evidence>
<accession>A0A9N8EVN0</accession>
<reference evidence="1" key="1">
    <citation type="submission" date="2020-06" db="EMBL/GenBank/DDBJ databases">
        <authorList>
            <consortium name="Plant Systems Biology data submission"/>
        </authorList>
    </citation>
    <scope>NUCLEOTIDE SEQUENCE</scope>
    <source>
        <strain evidence="1">D6</strain>
    </source>
</reference>
<name>A0A9N8EVN0_9STRA</name>
<dbReference type="AlphaFoldDB" id="A0A9N8EVN0"/>
<evidence type="ECO:0000313" key="2">
    <source>
        <dbReference type="Proteomes" id="UP001153069"/>
    </source>
</evidence>
<comment type="caution">
    <text evidence="1">The sequence shown here is derived from an EMBL/GenBank/DDBJ whole genome shotgun (WGS) entry which is preliminary data.</text>
</comment>